<dbReference type="GeneID" id="6753727"/>
<reference evidence="2 3" key="1">
    <citation type="journal article" date="2008" name="Nature">
        <title>The Trichoplax genome and the nature of placozoans.</title>
        <authorList>
            <person name="Srivastava M."/>
            <person name="Begovic E."/>
            <person name="Chapman J."/>
            <person name="Putnam N.H."/>
            <person name="Hellsten U."/>
            <person name="Kawashima T."/>
            <person name="Kuo A."/>
            <person name="Mitros T."/>
            <person name="Salamov A."/>
            <person name="Carpenter M.L."/>
            <person name="Signorovitch A.Y."/>
            <person name="Moreno M.A."/>
            <person name="Kamm K."/>
            <person name="Grimwood J."/>
            <person name="Schmutz J."/>
            <person name="Shapiro H."/>
            <person name="Grigoriev I.V."/>
            <person name="Buss L.W."/>
            <person name="Schierwater B."/>
            <person name="Dellaporta S.L."/>
            <person name="Rokhsar D.S."/>
        </authorList>
    </citation>
    <scope>NUCLEOTIDE SEQUENCE [LARGE SCALE GENOMIC DNA]</scope>
    <source>
        <strain evidence="2 3">Grell-BS-1999</strain>
    </source>
</reference>
<dbReference type="SUPFAM" id="SSF48371">
    <property type="entry name" value="ARM repeat"/>
    <property type="match status" value="1"/>
</dbReference>
<dbReference type="InterPro" id="IPR011989">
    <property type="entry name" value="ARM-like"/>
</dbReference>
<sequence length="481" mass="54921">MKSGIVLSWIRTEFAHSGPTLVLVNSQNIPIKWKTFLYCFQVQPVWTPIEIFFCDVKTKIQSAIYFSSHVVALDEVNDKMNRQIDDDDKSEDDDVINEHRLVNNSNSGDGRSLESRNNPLLWIGSSEKQFYRAENANQEDSMKAKLNACYRDAVVQGLSNINKKLRSTTDDDELKRILEAARTILTTPLRLQRDYVNSAELQLLAAEILRMIAVEKGISVATFDEDDEDFRYSIDLYSKGFASLIGDIIKIDEPVALLRAATAAIKIHLSNSDLYIVPYVKFQKLMPKLLQLMQLDDIEILANVCYSVIQLLNRDDYQIILEEITRSEAKLVSRLFSLLSSSSAIVLIPTMNLLIKLVNVRTNISGKQLAQVATVMVESFRWWDRETFLNMLDEEILVPILRNFCHFVKLLEYGVVEVGCNLLLSPNREHRAGKEKMEYAAQVRIKSMKGALYKLKELRAPSSFITREVTADILKKLKIDL</sequence>
<proteinExistence type="predicted"/>
<dbReference type="Gene3D" id="1.25.10.10">
    <property type="entry name" value="Leucine-rich Repeat Variant"/>
    <property type="match status" value="1"/>
</dbReference>
<dbReference type="Proteomes" id="UP000009022">
    <property type="component" value="Unassembled WGS sequence"/>
</dbReference>
<dbReference type="HOGENOM" id="CLU_567835_0_0_1"/>
<evidence type="ECO:0000313" key="2">
    <source>
        <dbReference type="EMBL" id="EDV24624.1"/>
    </source>
</evidence>
<dbReference type="RefSeq" id="XP_002112514.1">
    <property type="nucleotide sequence ID" value="XM_002112478.1"/>
</dbReference>
<dbReference type="EMBL" id="DS985245">
    <property type="protein sequence ID" value="EDV24624.1"/>
    <property type="molecule type" value="Genomic_DNA"/>
</dbReference>
<protein>
    <submittedName>
        <fullName evidence="2">Uncharacterized protein</fullName>
    </submittedName>
</protein>
<keyword evidence="3" id="KW-1185">Reference proteome</keyword>
<accession>B3RYM9</accession>
<feature type="compositionally biased region" description="Acidic residues" evidence="1">
    <location>
        <begin position="85"/>
        <end position="95"/>
    </location>
</feature>
<dbReference type="AlphaFoldDB" id="B3RYM9"/>
<dbReference type="KEGG" id="tad:TRIADDRAFT_56613"/>
<dbReference type="CTD" id="6753727"/>
<dbReference type="InterPro" id="IPR016024">
    <property type="entry name" value="ARM-type_fold"/>
</dbReference>
<gene>
    <name evidence="2" type="ORF">TRIADDRAFT_56613</name>
</gene>
<feature type="region of interest" description="Disordered" evidence="1">
    <location>
        <begin position="83"/>
        <end position="113"/>
    </location>
</feature>
<name>B3RYM9_TRIAD</name>
<dbReference type="InParanoid" id="B3RYM9"/>
<evidence type="ECO:0000313" key="3">
    <source>
        <dbReference type="Proteomes" id="UP000009022"/>
    </source>
</evidence>
<evidence type="ECO:0000256" key="1">
    <source>
        <dbReference type="SAM" id="MobiDB-lite"/>
    </source>
</evidence>
<organism evidence="2 3">
    <name type="scientific">Trichoplax adhaerens</name>
    <name type="common">Trichoplax reptans</name>
    <dbReference type="NCBI Taxonomy" id="10228"/>
    <lineage>
        <taxon>Eukaryota</taxon>
        <taxon>Metazoa</taxon>
        <taxon>Placozoa</taxon>
        <taxon>Uniplacotomia</taxon>
        <taxon>Trichoplacea</taxon>
        <taxon>Trichoplacidae</taxon>
        <taxon>Trichoplax</taxon>
    </lineage>
</organism>